<reference evidence="2" key="1">
    <citation type="submission" date="2025-02" db="EMBL/GenBank/DDBJ databases">
        <authorList>
            <consortium name="NCBI Genome Project"/>
        </authorList>
    </citation>
    <scope>NUCLEOTIDE SEQUENCE</scope>
</reference>
<organism evidence="2">
    <name type="scientific">Aspergillus niger</name>
    <dbReference type="NCBI Taxonomy" id="5061"/>
    <lineage>
        <taxon>Eukaryota</taxon>
        <taxon>Fungi</taxon>
        <taxon>Dikarya</taxon>
        <taxon>Ascomycota</taxon>
        <taxon>Pezizomycotina</taxon>
        <taxon>Eurotiomycetes</taxon>
        <taxon>Eurotiomycetidae</taxon>
        <taxon>Eurotiales</taxon>
        <taxon>Aspergillaceae</taxon>
        <taxon>Aspergillus</taxon>
        <taxon>Aspergillus subgen. Circumdati</taxon>
    </lineage>
</organism>
<reference evidence="2" key="2">
    <citation type="submission" date="2025-08" db="UniProtKB">
        <authorList>
            <consortium name="RefSeq"/>
        </authorList>
    </citation>
    <scope>IDENTIFICATION</scope>
</reference>
<dbReference type="KEGG" id="ang:An06g02330"/>
<proteinExistence type="predicted"/>
<accession>A0AAJ8E2T8</accession>
<evidence type="ECO:0000313" key="2">
    <source>
        <dbReference type="RefSeq" id="XP_059605328.1"/>
    </source>
</evidence>
<name>A0AAJ8E2T8_ASPNG</name>
<protein>
    <submittedName>
        <fullName evidence="2">Uncharacterized protein</fullName>
    </submittedName>
</protein>
<dbReference type="VEuPathDB" id="FungiDB:An06g02330"/>
<gene>
    <name evidence="2" type="ORF">An06g02330</name>
</gene>
<dbReference type="RefSeq" id="XP_059605328.1">
    <property type="nucleotide sequence ID" value="XM_059748117.1"/>
</dbReference>
<dbReference type="AlphaFoldDB" id="A0AAJ8E2T8"/>
<dbReference type="GeneID" id="84591219"/>
<evidence type="ECO:0000256" key="1">
    <source>
        <dbReference type="SAM" id="MobiDB-lite"/>
    </source>
</evidence>
<sequence length="89" mass="9988">MPFLPDSHTSTGKCSSELDRDAPEGVYLEDSGDYEDEMHIQLSVAEIIIYMKPKNRPFMVLLGADSENGSSWKQGKVENGYIFNDKRAS</sequence>
<feature type="region of interest" description="Disordered" evidence="1">
    <location>
        <begin position="1"/>
        <end position="30"/>
    </location>
</feature>